<dbReference type="InterPro" id="IPR050549">
    <property type="entry name" value="MFS_Trehalose_Transporter"/>
</dbReference>
<reference evidence="8" key="2">
    <citation type="submission" date="2020-05" db="UniProtKB">
        <authorList>
            <consortium name="EnsemblMetazoa"/>
        </authorList>
    </citation>
    <scope>IDENTIFICATION</scope>
    <source>
        <strain evidence="8">wikel</strain>
    </source>
</reference>
<evidence type="ECO:0000313" key="8">
    <source>
        <dbReference type="EnsemblMetazoa" id="ISCW003731-PA"/>
    </source>
</evidence>
<dbReference type="OrthoDB" id="6480153at2759"/>
<dbReference type="PANTHER" id="PTHR48021">
    <property type="match status" value="1"/>
</dbReference>
<dbReference type="VEuPathDB" id="VectorBase:ISCI003731"/>
<accession>B7PGF3</accession>
<keyword evidence="3 5" id="KW-1133">Transmembrane helix</keyword>
<dbReference type="InterPro" id="IPR020846">
    <property type="entry name" value="MFS_dom"/>
</dbReference>
<evidence type="ECO:0000256" key="2">
    <source>
        <dbReference type="ARBA" id="ARBA00022692"/>
    </source>
</evidence>
<dbReference type="Gene3D" id="1.20.1250.20">
    <property type="entry name" value="MFS general substrate transporter like domains"/>
    <property type="match status" value="2"/>
</dbReference>
<dbReference type="VEuPathDB" id="VectorBase:ISCW003731"/>
<feature type="transmembrane region" description="Helical" evidence="5">
    <location>
        <begin position="117"/>
        <end position="139"/>
    </location>
</feature>
<sequence>MTEKTPLIPPRLLEQTTFSASWSFPSVAAVRSLDYDAGRRAGRRRLHLAVFAATMATMSNGFSIGYSSSALPDLRQRMGLSDDQGDWFGSVLNMGAMFGALVGGAAAVLTDRLGRRILLLISLAVSGLSLAAVGAFYHFRQIRDEVSFAQSFGWLPLASLCVFFLGFSVGLRPLAYILMGEMLPLRIRSFAAGTLMCFFYACATLTTKEYHDMLTFFGQDGLFWFYGSIMAAGFVVVMVVLPETKGKSLEEIEQLFGKKQEVHNETG</sequence>
<dbReference type="EMBL" id="ABJB011058833">
    <property type="status" value="NOT_ANNOTATED_CDS"/>
    <property type="molecule type" value="Genomic_DNA"/>
</dbReference>
<dbReference type="Proteomes" id="UP000001555">
    <property type="component" value="Unassembled WGS sequence"/>
</dbReference>
<name>B7PGF3_IXOSC</name>
<dbReference type="EMBL" id="DS707924">
    <property type="protein sequence ID" value="EEC05675.1"/>
    <property type="molecule type" value="Genomic_DNA"/>
</dbReference>
<keyword evidence="4 5" id="KW-0472">Membrane</keyword>
<feature type="transmembrane region" description="Helical" evidence="5">
    <location>
        <begin position="183"/>
        <end position="201"/>
    </location>
</feature>
<feature type="transmembrane region" description="Helical" evidence="5">
    <location>
        <begin position="151"/>
        <end position="171"/>
    </location>
</feature>
<dbReference type="GO" id="GO:0016020">
    <property type="term" value="C:membrane"/>
    <property type="evidence" value="ECO:0000318"/>
    <property type="project" value="GO_Central"/>
</dbReference>
<evidence type="ECO:0000256" key="1">
    <source>
        <dbReference type="ARBA" id="ARBA00004141"/>
    </source>
</evidence>
<feature type="transmembrane region" description="Helical" evidence="5">
    <location>
        <begin position="87"/>
        <end position="110"/>
    </location>
</feature>
<dbReference type="GO" id="GO:0022857">
    <property type="term" value="F:transmembrane transporter activity"/>
    <property type="evidence" value="ECO:0000318"/>
    <property type="project" value="GO_Central"/>
</dbReference>
<dbReference type="EMBL" id="ABJB010365929">
    <property type="status" value="NOT_ANNOTATED_CDS"/>
    <property type="molecule type" value="Genomic_DNA"/>
</dbReference>
<feature type="transmembrane region" description="Helical" evidence="5">
    <location>
        <begin position="221"/>
        <end position="241"/>
    </location>
</feature>
<dbReference type="STRING" id="6945.B7PGF3"/>
<dbReference type="HOGENOM" id="CLU_1043098_0_0_1"/>
<evidence type="ECO:0000256" key="4">
    <source>
        <dbReference type="ARBA" id="ARBA00023136"/>
    </source>
</evidence>
<organism>
    <name type="scientific">Ixodes scapularis</name>
    <name type="common">Black-legged tick</name>
    <name type="synonym">Deer tick</name>
    <dbReference type="NCBI Taxonomy" id="6945"/>
    <lineage>
        <taxon>Eukaryota</taxon>
        <taxon>Metazoa</taxon>
        <taxon>Ecdysozoa</taxon>
        <taxon>Arthropoda</taxon>
        <taxon>Chelicerata</taxon>
        <taxon>Arachnida</taxon>
        <taxon>Acari</taxon>
        <taxon>Parasitiformes</taxon>
        <taxon>Ixodida</taxon>
        <taxon>Ixodoidea</taxon>
        <taxon>Ixodidae</taxon>
        <taxon>Ixodinae</taxon>
        <taxon>Ixodes</taxon>
    </lineage>
</organism>
<dbReference type="GO" id="GO:0055085">
    <property type="term" value="P:transmembrane transport"/>
    <property type="evidence" value="ECO:0000318"/>
    <property type="project" value="GO_Central"/>
</dbReference>
<dbReference type="PANTHER" id="PTHR48021:SF1">
    <property type="entry name" value="GH07001P-RELATED"/>
    <property type="match status" value="1"/>
</dbReference>
<evidence type="ECO:0000313" key="9">
    <source>
        <dbReference type="Proteomes" id="UP000001555"/>
    </source>
</evidence>
<dbReference type="SUPFAM" id="SSF103473">
    <property type="entry name" value="MFS general substrate transporter"/>
    <property type="match status" value="1"/>
</dbReference>
<proteinExistence type="predicted"/>
<reference evidence="7 9" key="1">
    <citation type="submission" date="2008-03" db="EMBL/GenBank/DDBJ databases">
        <title>Annotation of Ixodes scapularis.</title>
        <authorList>
            <consortium name="Ixodes scapularis Genome Project Consortium"/>
            <person name="Caler E."/>
            <person name="Hannick L.I."/>
            <person name="Bidwell S."/>
            <person name="Joardar V."/>
            <person name="Thiagarajan M."/>
            <person name="Amedeo P."/>
            <person name="Galinsky K.J."/>
            <person name="Schobel S."/>
            <person name="Inman J."/>
            <person name="Hostetler J."/>
            <person name="Miller J."/>
            <person name="Hammond M."/>
            <person name="Megy K."/>
            <person name="Lawson D."/>
            <person name="Kodira C."/>
            <person name="Sutton G."/>
            <person name="Meyer J."/>
            <person name="Hill C.A."/>
            <person name="Birren B."/>
            <person name="Nene V."/>
            <person name="Collins F."/>
            <person name="Alarcon-Chaidez F."/>
            <person name="Wikel S."/>
            <person name="Strausberg R."/>
        </authorList>
    </citation>
    <scope>NUCLEOTIDE SEQUENCE [LARGE SCALE GENOMIC DNA]</scope>
    <source>
        <strain evidence="9">Wikel</strain>
        <strain evidence="7">Wikel colony</strain>
    </source>
</reference>
<keyword evidence="2 5" id="KW-0812">Transmembrane</keyword>
<dbReference type="AlphaFoldDB" id="B7PGF3"/>
<comment type="subcellular location">
    <subcellularLocation>
        <location evidence="1">Membrane</location>
        <topology evidence="1">Multi-pass membrane protein</topology>
    </subcellularLocation>
</comment>
<dbReference type="EnsemblMetazoa" id="ISCW003731-RA">
    <property type="protein sequence ID" value="ISCW003731-PA"/>
    <property type="gene ID" value="ISCW003731"/>
</dbReference>
<dbReference type="PaxDb" id="6945-B7PGF3"/>
<evidence type="ECO:0000313" key="7">
    <source>
        <dbReference type="EMBL" id="EEC05675.1"/>
    </source>
</evidence>
<protein>
    <submittedName>
        <fullName evidence="7 8">Slc2A8 protein, putative</fullName>
    </submittedName>
</protein>
<dbReference type="InParanoid" id="B7PGF3"/>
<dbReference type="VEuPathDB" id="VectorBase:ISCP_034745"/>
<dbReference type="InterPro" id="IPR005828">
    <property type="entry name" value="MFS_sugar_transport-like"/>
</dbReference>
<evidence type="ECO:0000256" key="5">
    <source>
        <dbReference type="SAM" id="Phobius"/>
    </source>
</evidence>
<dbReference type="PROSITE" id="PS50850">
    <property type="entry name" value="MFS"/>
    <property type="match status" value="1"/>
</dbReference>
<dbReference type="EMBL" id="ABJB010155847">
    <property type="status" value="NOT_ANNOTATED_CDS"/>
    <property type="molecule type" value="Genomic_DNA"/>
</dbReference>
<evidence type="ECO:0000256" key="3">
    <source>
        <dbReference type="ARBA" id="ARBA00022989"/>
    </source>
</evidence>
<dbReference type="InterPro" id="IPR036259">
    <property type="entry name" value="MFS_trans_sf"/>
</dbReference>
<feature type="domain" description="Major facilitator superfamily (MFS) profile" evidence="6">
    <location>
        <begin position="49"/>
        <end position="267"/>
    </location>
</feature>
<gene>
    <name evidence="7" type="ORF">IscW_ISCW003731</name>
</gene>
<dbReference type="Pfam" id="PF00083">
    <property type="entry name" value="Sugar_tr"/>
    <property type="match status" value="1"/>
</dbReference>
<evidence type="ECO:0000259" key="6">
    <source>
        <dbReference type="PROSITE" id="PS50850"/>
    </source>
</evidence>
<keyword evidence="9" id="KW-1185">Reference proteome</keyword>
<feature type="transmembrane region" description="Helical" evidence="5">
    <location>
        <begin position="48"/>
        <end position="67"/>
    </location>
</feature>